<dbReference type="OrthoDB" id="5340163at2759"/>
<keyword evidence="3" id="KW-1185">Reference proteome</keyword>
<dbReference type="Proteomes" id="UP000054144">
    <property type="component" value="Unassembled WGS sequence"/>
</dbReference>
<feature type="region of interest" description="Disordered" evidence="1">
    <location>
        <begin position="522"/>
        <end position="541"/>
    </location>
</feature>
<sequence>MKPGSSHRRRIIQSQSITAISGVDGRVAVASVRWHHSFLLATYYGTRLLSLLSASAEPPSQFHHAIPRFLLKFFAKRPEGSNPHVVQYSIADGRIIEPSVSRIFGQHDLYIDHTNENVYAVEQKLSKLEGSACVIIRRIHSQLDRGCYHVDLTPTELDTLKRFLFIMFFRTHTSSFCYNSPHDPEIANILPWLENLRQRKRLPSIRDTWLYLLYFYLDAPIASIKKCSEAIYDFLGGVDNVVRNLQKLITQNGPLLETFEVIAYHLQTEMYCPSIWIADRNYEFVLGHNSFGLFDGPDVGTLTVHRLYVLSPRVAIVFRNKRYAEGSPDQCLARPDCPLLRVQSYLPITSSRHTDIRLKFKQLSRVETQAVNNLVLRSVQADGTLTFASFQSTARTIRRFCDAPENIDQAAKFPLWLRMPELGLTTATSSQIQIQQQEPSPKSATTSKLRYTGCASSAAPITFQDKSRPVIIDLTADDSEDEVAEVHANRSAWTSTRSPSDRSEPSVWLREMGVPDVTQYRFAGTPPLRPPCPAPTTPPPL</sequence>
<evidence type="ECO:0000256" key="1">
    <source>
        <dbReference type="SAM" id="MobiDB-lite"/>
    </source>
</evidence>
<reference evidence="2 3" key="1">
    <citation type="journal article" date="2015" name="Fungal Genet. Biol.">
        <title>Evolution of novel wood decay mechanisms in Agaricales revealed by the genome sequences of Fistulina hepatica and Cylindrobasidium torrendii.</title>
        <authorList>
            <person name="Floudas D."/>
            <person name="Held B.W."/>
            <person name="Riley R."/>
            <person name="Nagy L.G."/>
            <person name="Koehler G."/>
            <person name="Ransdell A.S."/>
            <person name="Younus H."/>
            <person name="Chow J."/>
            <person name="Chiniquy J."/>
            <person name="Lipzen A."/>
            <person name="Tritt A."/>
            <person name="Sun H."/>
            <person name="Haridas S."/>
            <person name="LaButti K."/>
            <person name="Ohm R.A."/>
            <person name="Kues U."/>
            <person name="Blanchette R.A."/>
            <person name="Grigoriev I.V."/>
            <person name="Minto R.E."/>
            <person name="Hibbett D.S."/>
        </authorList>
    </citation>
    <scope>NUCLEOTIDE SEQUENCE [LARGE SCALE GENOMIC DNA]</scope>
    <source>
        <strain evidence="2 3">ATCC 64428</strain>
    </source>
</reference>
<evidence type="ECO:0000313" key="2">
    <source>
        <dbReference type="EMBL" id="KIY45644.1"/>
    </source>
</evidence>
<feature type="compositionally biased region" description="Pro residues" evidence="1">
    <location>
        <begin position="527"/>
        <end position="541"/>
    </location>
</feature>
<organism evidence="2 3">
    <name type="scientific">Fistulina hepatica ATCC 64428</name>
    <dbReference type="NCBI Taxonomy" id="1128425"/>
    <lineage>
        <taxon>Eukaryota</taxon>
        <taxon>Fungi</taxon>
        <taxon>Dikarya</taxon>
        <taxon>Basidiomycota</taxon>
        <taxon>Agaricomycotina</taxon>
        <taxon>Agaricomycetes</taxon>
        <taxon>Agaricomycetidae</taxon>
        <taxon>Agaricales</taxon>
        <taxon>Fistulinaceae</taxon>
        <taxon>Fistulina</taxon>
    </lineage>
</organism>
<protein>
    <submittedName>
        <fullName evidence="2">Uncharacterized protein</fullName>
    </submittedName>
</protein>
<dbReference type="AlphaFoldDB" id="A0A0D7A5I6"/>
<proteinExistence type="predicted"/>
<dbReference type="EMBL" id="KN882047">
    <property type="protein sequence ID" value="KIY45644.1"/>
    <property type="molecule type" value="Genomic_DNA"/>
</dbReference>
<dbReference type="InterPro" id="IPR025332">
    <property type="entry name" value="DUF4238"/>
</dbReference>
<gene>
    <name evidence="2" type="ORF">FISHEDRAFT_61043</name>
</gene>
<name>A0A0D7A5I6_9AGAR</name>
<accession>A0A0D7A5I6</accession>
<evidence type="ECO:0000313" key="3">
    <source>
        <dbReference type="Proteomes" id="UP000054144"/>
    </source>
</evidence>
<dbReference type="Pfam" id="PF14022">
    <property type="entry name" value="DUF4238"/>
    <property type="match status" value="1"/>
</dbReference>